<dbReference type="GO" id="GO:0016998">
    <property type="term" value="P:cell wall macromolecule catabolic process"/>
    <property type="evidence" value="ECO:0007669"/>
    <property type="project" value="InterPro"/>
</dbReference>
<keyword evidence="4 16" id="KW-0929">Antimicrobial</keyword>
<evidence type="ECO:0000256" key="17">
    <source>
        <dbReference type="SAM" id="Phobius"/>
    </source>
</evidence>
<dbReference type="InterPro" id="IPR023346">
    <property type="entry name" value="Lysozyme-like_dom_sf"/>
</dbReference>
<protein>
    <recommendedName>
        <fullName evidence="16">Lysozyme</fullName>
        <ecNumber evidence="16">3.2.1.17</ecNumber>
    </recommendedName>
</protein>
<evidence type="ECO:0000313" key="18">
    <source>
        <dbReference type="EMBL" id="UGL61155.1"/>
    </source>
</evidence>
<evidence type="ECO:0000256" key="10">
    <source>
        <dbReference type="ARBA" id="ARBA00022870"/>
    </source>
</evidence>
<evidence type="ECO:0000256" key="14">
    <source>
        <dbReference type="ARBA" id="ARBA00023142"/>
    </source>
</evidence>
<dbReference type="InterPro" id="IPR034690">
    <property type="entry name" value="Endolysin_T4_type"/>
</dbReference>
<evidence type="ECO:0000256" key="3">
    <source>
        <dbReference type="ARBA" id="ARBA00022511"/>
    </source>
</evidence>
<dbReference type="GO" id="GO:0042742">
    <property type="term" value="P:defense response to bacterium"/>
    <property type="evidence" value="ECO:0007669"/>
    <property type="project" value="UniProtKB-KW"/>
</dbReference>
<evidence type="ECO:0000256" key="4">
    <source>
        <dbReference type="ARBA" id="ARBA00022529"/>
    </source>
</evidence>
<dbReference type="GO" id="GO:0003796">
    <property type="term" value="F:lysozyme activity"/>
    <property type="evidence" value="ECO:0007669"/>
    <property type="project" value="UniProtKB-EC"/>
</dbReference>
<evidence type="ECO:0000256" key="5">
    <source>
        <dbReference type="ARBA" id="ARBA00022612"/>
    </source>
</evidence>
<dbReference type="InterPro" id="IPR051018">
    <property type="entry name" value="Bacteriophage_GH24"/>
</dbReference>
<evidence type="ECO:0000256" key="9">
    <source>
        <dbReference type="ARBA" id="ARBA00022852"/>
    </source>
</evidence>
<keyword evidence="10" id="KW-1043">Host membrane</keyword>
<evidence type="ECO:0000256" key="7">
    <source>
        <dbReference type="ARBA" id="ARBA00022692"/>
    </source>
</evidence>
<evidence type="ECO:0000256" key="15">
    <source>
        <dbReference type="ARBA" id="ARBA00023295"/>
    </source>
</evidence>
<dbReference type="HAMAP" id="MF_04136">
    <property type="entry name" value="SAR_ENDOLYSIN"/>
    <property type="match status" value="1"/>
</dbReference>
<dbReference type="SUPFAM" id="SSF53955">
    <property type="entry name" value="Lysozyme-like"/>
    <property type="match status" value="1"/>
</dbReference>
<keyword evidence="19" id="KW-1185">Reference proteome</keyword>
<organism evidence="18 19">
    <name type="scientific">Xanthomonas phage MUD8-T1</name>
    <dbReference type="NCBI Taxonomy" id="2886033"/>
    <lineage>
        <taxon>Viruses</taxon>
        <taxon>Duplodnaviria</taxon>
        <taxon>Heunggongvirae</taxon>
        <taxon>Uroviricota</taxon>
        <taxon>Caudoviricetes</taxon>
        <taxon>Autographivirales</taxon>
        <taxon>Autonotataviridae</taxon>
        <taxon>Gujervirinae</taxon>
        <taxon>Pradovirus</taxon>
        <taxon>Pradovirus MUD8T1</taxon>
    </lineage>
</organism>
<keyword evidence="3" id="KW-1032">Host cell membrane</keyword>
<keyword evidence="15 16" id="KW-0326">Glycosidase</keyword>
<dbReference type="CDD" id="cd16900">
    <property type="entry name" value="endolysin_R21-like"/>
    <property type="match status" value="1"/>
</dbReference>
<dbReference type="GO" id="GO:0009253">
    <property type="term" value="P:peptidoglycan catabolic process"/>
    <property type="evidence" value="ECO:0007669"/>
    <property type="project" value="InterPro"/>
</dbReference>
<proteinExistence type="inferred from homology"/>
<evidence type="ECO:0000256" key="6">
    <source>
        <dbReference type="ARBA" id="ARBA00022638"/>
    </source>
</evidence>
<evidence type="ECO:0000256" key="11">
    <source>
        <dbReference type="ARBA" id="ARBA00022968"/>
    </source>
</evidence>
<keyword evidence="2" id="KW-1030">Host cell inner membrane</keyword>
<reference evidence="18 19" key="1">
    <citation type="submission" date="2021-09" db="EMBL/GenBank/DDBJ databases">
        <authorList>
            <person name="Bringhurst R.M."/>
        </authorList>
    </citation>
    <scope>NUCLEOTIDE SEQUENCE [LARGE SCALE GENOMIC DNA]</scope>
</reference>
<dbReference type="Gene3D" id="1.10.530.40">
    <property type="match status" value="1"/>
</dbReference>
<dbReference type="InterPro" id="IPR023347">
    <property type="entry name" value="Lysozyme_dom_sf"/>
</dbReference>
<name>A0AAE8YJ27_9CAUD</name>
<accession>A0AAE8YJ27</accession>
<keyword evidence="5" id="KW-1188">Viral release from host cell</keyword>
<keyword evidence="6 16" id="KW-0081">Bacteriolytic enzyme</keyword>
<evidence type="ECO:0000256" key="1">
    <source>
        <dbReference type="ARBA" id="ARBA00000632"/>
    </source>
</evidence>
<dbReference type="InterPro" id="IPR002196">
    <property type="entry name" value="Glyco_hydro_24"/>
</dbReference>
<dbReference type="PANTHER" id="PTHR38107:SF3">
    <property type="entry name" value="LYSOZYME RRRD-RELATED"/>
    <property type="match status" value="1"/>
</dbReference>
<keyword evidence="13 17" id="KW-0472">Membrane</keyword>
<evidence type="ECO:0000256" key="16">
    <source>
        <dbReference type="RuleBase" id="RU003788"/>
    </source>
</evidence>
<keyword evidence="14" id="KW-0578">Host cell lysis by virus</keyword>
<comment type="similarity">
    <text evidence="16">Belongs to the glycosyl hydrolase 24 family.</text>
</comment>
<keyword evidence="12 17" id="KW-1133">Transmembrane helix</keyword>
<dbReference type="Pfam" id="PF00959">
    <property type="entry name" value="Phage_lysozyme"/>
    <property type="match status" value="1"/>
</dbReference>
<keyword evidence="11" id="KW-0735">Signal-anchor</keyword>
<keyword evidence="9" id="KW-0204">Cytolysis</keyword>
<feature type="transmembrane region" description="Helical" evidence="17">
    <location>
        <begin position="12"/>
        <end position="33"/>
    </location>
</feature>
<dbReference type="EMBL" id="OK258138">
    <property type="protein sequence ID" value="UGL61155.1"/>
    <property type="molecule type" value="Genomic_DNA"/>
</dbReference>
<keyword evidence="8 16" id="KW-0378">Hydrolase</keyword>
<evidence type="ECO:0000256" key="2">
    <source>
        <dbReference type="ARBA" id="ARBA00022445"/>
    </source>
</evidence>
<sequence length="184" mass="20293">MMQQQQTDNSNKGVLGLVGGILIGVSATLLTFVTGHEGVRYSAYLDSGNLPTICYGHTAGVRTGMTATKDQCEEWLIEDLQIAQRGVRKHLKVKADRNQIDAYTSFVFNVGEGAFSTSTMLRKANAGDRSGSCKEFYRWVYVGKLDCRLSSSRCSGIPKRRDAEAALCLRPNTEVIQPWKPQPN</sequence>
<dbReference type="PANTHER" id="PTHR38107">
    <property type="match status" value="1"/>
</dbReference>
<dbReference type="HAMAP" id="MF_04110">
    <property type="entry name" value="ENDOLYSIN_T4"/>
    <property type="match status" value="1"/>
</dbReference>
<dbReference type="InterPro" id="IPR043688">
    <property type="entry name" value="SAR_endolysin-like"/>
</dbReference>
<dbReference type="Proteomes" id="UP000828597">
    <property type="component" value="Segment"/>
</dbReference>
<dbReference type="EC" id="3.2.1.17" evidence="16"/>
<evidence type="ECO:0000256" key="13">
    <source>
        <dbReference type="ARBA" id="ARBA00023136"/>
    </source>
</evidence>
<evidence type="ECO:0000256" key="8">
    <source>
        <dbReference type="ARBA" id="ARBA00022801"/>
    </source>
</evidence>
<comment type="catalytic activity">
    <reaction evidence="1 16">
        <text>Hydrolysis of (1-&gt;4)-beta-linkages between N-acetylmuramic acid and N-acetyl-D-glucosamine residues in a peptidoglycan and between N-acetyl-D-glucosamine residues in chitodextrins.</text>
        <dbReference type="EC" id="3.2.1.17"/>
    </reaction>
</comment>
<dbReference type="GO" id="GO:0031640">
    <property type="term" value="P:killing of cells of another organism"/>
    <property type="evidence" value="ECO:0007669"/>
    <property type="project" value="UniProtKB-KW"/>
</dbReference>
<evidence type="ECO:0000256" key="12">
    <source>
        <dbReference type="ARBA" id="ARBA00022989"/>
    </source>
</evidence>
<keyword evidence="7 17" id="KW-0812">Transmembrane</keyword>
<evidence type="ECO:0000313" key="19">
    <source>
        <dbReference type="Proteomes" id="UP000828597"/>
    </source>
</evidence>